<dbReference type="AlphaFoldDB" id="A0A7R8CF84"/>
<sequence>MWDDMLRSFPAHSLIDSNIGDLVEPMVWVYIEDIDRFVDSATWTNYAEVFKYVWTASAFKGAFGERMFMVNIQRHVGNHLSWLEVMWRESSNPRREIVEGQKDTPIQFRGIALSGWSRYDHFAVLCELLPPAIPSLILNLNILSRGAHDEEAIRKTSSLLECPVLKTSLTSESLLRDPFQAELSRCRFLGSNLFALMSSYNSNKKEVESIFDRVNNHEGWMTPYNVKYRYSSPYRVHETMKSVSFFPGILLSLEHQISKTLAQYYHETVVEEWIEQHILPLQEKIQDLEERAKKY</sequence>
<keyword evidence="1" id="KW-0326">Glycosidase</keyword>
<evidence type="ECO:0000313" key="2">
    <source>
        <dbReference type="Proteomes" id="UP000675881"/>
    </source>
</evidence>
<dbReference type="GO" id="GO:0004563">
    <property type="term" value="F:beta-N-acetylhexosaminidase activity"/>
    <property type="evidence" value="ECO:0007669"/>
    <property type="project" value="UniProtKB-EC"/>
</dbReference>
<name>A0A7R8CF84_LEPSM</name>
<dbReference type="SUPFAM" id="SSF51445">
    <property type="entry name" value="(Trans)glycosidases"/>
    <property type="match status" value="1"/>
</dbReference>
<dbReference type="InterPro" id="IPR038901">
    <property type="entry name" value="HEXDC-like"/>
</dbReference>
<proteinExistence type="predicted"/>
<evidence type="ECO:0000313" key="1">
    <source>
        <dbReference type="EMBL" id="CAF2797730.1"/>
    </source>
</evidence>
<reference evidence="1" key="1">
    <citation type="submission" date="2021-02" db="EMBL/GenBank/DDBJ databases">
        <authorList>
            <person name="Bekaert M."/>
        </authorList>
    </citation>
    <scope>NUCLEOTIDE SEQUENCE</scope>
    <source>
        <strain evidence="1">IoA-00</strain>
    </source>
</reference>
<organism evidence="1 2">
    <name type="scientific">Lepeophtheirus salmonis</name>
    <name type="common">Salmon louse</name>
    <name type="synonym">Caligus salmonis</name>
    <dbReference type="NCBI Taxonomy" id="72036"/>
    <lineage>
        <taxon>Eukaryota</taxon>
        <taxon>Metazoa</taxon>
        <taxon>Ecdysozoa</taxon>
        <taxon>Arthropoda</taxon>
        <taxon>Crustacea</taxon>
        <taxon>Multicrustacea</taxon>
        <taxon>Hexanauplia</taxon>
        <taxon>Copepoda</taxon>
        <taxon>Siphonostomatoida</taxon>
        <taxon>Caligidae</taxon>
        <taxon>Lepeophtheirus</taxon>
    </lineage>
</organism>
<protein>
    <submittedName>
        <fullName evidence="1">HEX</fullName>
        <ecNumber evidence="1">3.2.1.52</ecNumber>
    </submittedName>
</protein>
<dbReference type="PANTHER" id="PTHR21040:SF8">
    <property type="entry name" value="BCDNA.GH04120"/>
    <property type="match status" value="1"/>
</dbReference>
<gene>
    <name evidence="1" type="ORF">LSAA_2235</name>
</gene>
<dbReference type="EMBL" id="HG994589">
    <property type="protein sequence ID" value="CAF2797730.1"/>
    <property type="molecule type" value="Genomic_DNA"/>
</dbReference>
<dbReference type="InterPro" id="IPR017853">
    <property type="entry name" value="GH"/>
</dbReference>
<accession>A0A7R8CF84</accession>
<dbReference type="EC" id="3.2.1.52" evidence="1"/>
<keyword evidence="2" id="KW-1185">Reference proteome</keyword>
<dbReference type="OrthoDB" id="10023921at2759"/>
<dbReference type="Gene3D" id="3.20.20.80">
    <property type="entry name" value="Glycosidases"/>
    <property type="match status" value="1"/>
</dbReference>
<dbReference type="PANTHER" id="PTHR21040">
    <property type="entry name" value="BCDNA.GH04120"/>
    <property type="match status" value="1"/>
</dbReference>
<dbReference type="Proteomes" id="UP000675881">
    <property type="component" value="Chromosome 10"/>
</dbReference>
<keyword evidence="1" id="KW-0378">Hydrolase</keyword>